<protein>
    <submittedName>
        <fullName evidence="1">Uncharacterized protein</fullName>
    </submittedName>
</protein>
<dbReference type="AlphaFoldDB" id="A0A2P2KZH4"/>
<sequence length="62" mass="7290">MCIIKFSPVPTTQTNIISRGQLQWILSCQKTIRKGQKEKPLLPKNLHWEQKATQNSSFQHYH</sequence>
<accession>A0A2P2KZH4</accession>
<organism evidence="1">
    <name type="scientific">Rhizophora mucronata</name>
    <name type="common">Asiatic mangrove</name>
    <dbReference type="NCBI Taxonomy" id="61149"/>
    <lineage>
        <taxon>Eukaryota</taxon>
        <taxon>Viridiplantae</taxon>
        <taxon>Streptophyta</taxon>
        <taxon>Embryophyta</taxon>
        <taxon>Tracheophyta</taxon>
        <taxon>Spermatophyta</taxon>
        <taxon>Magnoliopsida</taxon>
        <taxon>eudicotyledons</taxon>
        <taxon>Gunneridae</taxon>
        <taxon>Pentapetalae</taxon>
        <taxon>rosids</taxon>
        <taxon>fabids</taxon>
        <taxon>Malpighiales</taxon>
        <taxon>Rhizophoraceae</taxon>
        <taxon>Rhizophora</taxon>
    </lineage>
</organism>
<evidence type="ECO:0000313" key="1">
    <source>
        <dbReference type="EMBL" id="MBX11120.1"/>
    </source>
</evidence>
<proteinExistence type="predicted"/>
<dbReference type="EMBL" id="GGEC01030636">
    <property type="protein sequence ID" value="MBX11120.1"/>
    <property type="molecule type" value="Transcribed_RNA"/>
</dbReference>
<reference evidence="1" key="1">
    <citation type="submission" date="2018-02" db="EMBL/GenBank/DDBJ databases">
        <title>Rhizophora mucronata_Transcriptome.</title>
        <authorList>
            <person name="Meera S.P."/>
            <person name="Sreeshan A."/>
            <person name="Augustine A."/>
        </authorList>
    </citation>
    <scope>NUCLEOTIDE SEQUENCE</scope>
    <source>
        <tissue evidence="1">Leaf</tissue>
    </source>
</reference>
<name>A0A2P2KZH4_RHIMU</name>